<evidence type="ECO:0000313" key="2">
    <source>
        <dbReference type="EMBL" id="QNN69455.1"/>
    </source>
</evidence>
<feature type="chain" id="PRO_5029003452" evidence="1">
    <location>
        <begin position="20"/>
        <end position="116"/>
    </location>
</feature>
<dbReference type="RefSeq" id="WP_187551973.1">
    <property type="nucleotide sequence ID" value="NZ_CP060719.1"/>
</dbReference>
<dbReference type="KEGG" id="tcn:H9L16_12320"/>
<protein>
    <submittedName>
        <fullName evidence="2">Uncharacterized protein</fullName>
    </submittedName>
</protein>
<gene>
    <name evidence="2" type="ORF">H9L16_12320</name>
</gene>
<dbReference type="Proteomes" id="UP000515804">
    <property type="component" value="Chromosome"/>
</dbReference>
<dbReference type="PROSITE" id="PS51257">
    <property type="entry name" value="PROKAR_LIPOPROTEIN"/>
    <property type="match status" value="1"/>
</dbReference>
<organism evidence="2 3">
    <name type="scientific">Thermomonas carbonis</name>
    <dbReference type="NCBI Taxonomy" id="1463158"/>
    <lineage>
        <taxon>Bacteria</taxon>
        <taxon>Pseudomonadati</taxon>
        <taxon>Pseudomonadota</taxon>
        <taxon>Gammaproteobacteria</taxon>
        <taxon>Lysobacterales</taxon>
        <taxon>Lysobacteraceae</taxon>
        <taxon>Thermomonas</taxon>
    </lineage>
</organism>
<keyword evidence="1" id="KW-0732">Signal</keyword>
<name>A0A7G9SNN0_9GAMM</name>
<accession>A0A7G9SNN0</accession>
<dbReference type="EMBL" id="CP060719">
    <property type="protein sequence ID" value="QNN69455.1"/>
    <property type="molecule type" value="Genomic_DNA"/>
</dbReference>
<keyword evidence="3" id="KW-1185">Reference proteome</keyword>
<evidence type="ECO:0000313" key="3">
    <source>
        <dbReference type="Proteomes" id="UP000515804"/>
    </source>
</evidence>
<dbReference type="AlphaFoldDB" id="A0A7G9SNN0"/>
<evidence type="ECO:0000256" key="1">
    <source>
        <dbReference type="SAM" id="SignalP"/>
    </source>
</evidence>
<proteinExistence type="predicted"/>
<feature type="signal peptide" evidence="1">
    <location>
        <begin position="1"/>
        <end position="19"/>
    </location>
</feature>
<reference evidence="2 3" key="1">
    <citation type="submission" date="2020-08" db="EMBL/GenBank/DDBJ databases">
        <title>Genome sequence of Thermomonas carbonis KCTC 42013T.</title>
        <authorList>
            <person name="Hyun D.-W."/>
            <person name="Bae J.-W."/>
        </authorList>
    </citation>
    <scope>NUCLEOTIDE SEQUENCE [LARGE SCALE GENOMIC DNA]</scope>
    <source>
        <strain evidence="2 3">KCTC 42013</strain>
    </source>
</reference>
<sequence length="116" mass="12727">MRKLMLTSLLILAACSARLELSLSPDTPVSVRDSTSVHEIQPGTPDHQALQNWISRNQTGWSKHYATPPSGGILVSDGNIALRFFGNGVLVHRDGQLWGKSVQESEYNFLRKAPGT</sequence>